<dbReference type="EMBL" id="CAJNOK010004289">
    <property type="protein sequence ID" value="CAF0932632.1"/>
    <property type="molecule type" value="Genomic_DNA"/>
</dbReference>
<comment type="caution">
    <text evidence="2">The sequence shown here is derived from an EMBL/GenBank/DDBJ whole genome shotgun (WGS) entry which is preliminary data.</text>
</comment>
<dbReference type="Pfam" id="PF13385">
    <property type="entry name" value="Laminin_G_3"/>
    <property type="match status" value="2"/>
</dbReference>
<reference evidence="2" key="1">
    <citation type="submission" date="2021-02" db="EMBL/GenBank/DDBJ databases">
        <authorList>
            <person name="Nowell W R."/>
        </authorList>
    </citation>
    <scope>NUCLEOTIDE SEQUENCE</scope>
</reference>
<evidence type="ECO:0000313" key="2">
    <source>
        <dbReference type="EMBL" id="CAF3708714.1"/>
    </source>
</evidence>
<dbReference type="SUPFAM" id="SSF49899">
    <property type="entry name" value="Concanavalin A-like lectins/glucanases"/>
    <property type="match status" value="2"/>
</dbReference>
<sequence>VPKLSEVDHNDEIYFTKVSDITPANSVITNELRTMPQETEKSRFFRFHRSKWMTCSSTTTTTALTLSVISAYWSFDGNANDMYGVYNGILNGITLPVYGTAANTYFDSGLSISCSSVSQQYIAITNYFNLANQSFTFEAWIYPTSVSGDNVLMSQCTCTYCPSQCLILLIRNGRAYMGFNSNDLLGTTLITTSAWYHIAFVYNYQTLQQIIYIDGVQDNLRSNAQPYQGYNGTLYLARSVLTGTYYSGWLDNVALTTRAKIATEIFNDATQIFYFSFDQPSPYYDNGPNRLNSTNQQNLVSAIGHINQSIRFSASSAYFQMFAFTSIGSPNTKPFTFAVWINPTSVNGGIIIHWSGSSAGNNNQQELLGFTYSGQIVAQLYQSSSVIPVVSGPFVTVNTWNHLAYTFSTTNGVTLYVNGVSQGTSGAVSYYSNAGGAGIYITLGYSFGYSNNYIGNYPFQGTMDEFYAYRRELSSLEIAILANT</sequence>
<dbReference type="Gene3D" id="2.60.120.200">
    <property type="match status" value="2"/>
</dbReference>
<organism evidence="2 3">
    <name type="scientific">Didymodactylos carnosus</name>
    <dbReference type="NCBI Taxonomy" id="1234261"/>
    <lineage>
        <taxon>Eukaryota</taxon>
        <taxon>Metazoa</taxon>
        <taxon>Spiralia</taxon>
        <taxon>Gnathifera</taxon>
        <taxon>Rotifera</taxon>
        <taxon>Eurotatoria</taxon>
        <taxon>Bdelloidea</taxon>
        <taxon>Philodinida</taxon>
        <taxon>Philodinidae</taxon>
        <taxon>Didymodactylos</taxon>
    </lineage>
</organism>
<protein>
    <recommendedName>
        <fullName evidence="4">LamG domain-containing protein</fullName>
    </recommendedName>
</protein>
<dbReference type="AlphaFoldDB" id="A0A8S2I2D1"/>
<name>A0A8S2I2D1_9BILA</name>
<dbReference type="EMBL" id="CAJOBA010004291">
    <property type="protein sequence ID" value="CAF3708714.1"/>
    <property type="molecule type" value="Genomic_DNA"/>
</dbReference>
<feature type="non-terminal residue" evidence="2">
    <location>
        <position position="1"/>
    </location>
</feature>
<evidence type="ECO:0000313" key="3">
    <source>
        <dbReference type="Proteomes" id="UP000682733"/>
    </source>
</evidence>
<accession>A0A8S2I2D1</accession>
<proteinExistence type="predicted"/>
<gene>
    <name evidence="1" type="ORF">OVA965_LOCUS11215</name>
    <name evidence="2" type="ORF">TMI583_LOCUS11211</name>
</gene>
<evidence type="ECO:0000313" key="1">
    <source>
        <dbReference type="EMBL" id="CAF0932632.1"/>
    </source>
</evidence>
<dbReference type="InterPro" id="IPR013320">
    <property type="entry name" value="ConA-like_dom_sf"/>
</dbReference>
<dbReference type="Proteomes" id="UP000682733">
    <property type="component" value="Unassembled WGS sequence"/>
</dbReference>
<evidence type="ECO:0008006" key="4">
    <source>
        <dbReference type="Google" id="ProtNLM"/>
    </source>
</evidence>
<dbReference type="Proteomes" id="UP000677228">
    <property type="component" value="Unassembled WGS sequence"/>
</dbReference>